<dbReference type="EMBL" id="CP037423">
    <property type="protein sequence ID" value="QDV47594.1"/>
    <property type="molecule type" value="Genomic_DNA"/>
</dbReference>
<name>A0A518I3E0_9BACT</name>
<keyword evidence="2" id="KW-1185">Reference proteome</keyword>
<dbReference type="KEGG" id="snep:Enr13x_75040"/>
<reference evidence="1 2" key="1">
    <citation type="submission" date="2019-03" db="EMBL/GenBank/DDBJ databases">
        <title>Deep-cultivation of Planctomycetes and their phenomic and genomic characterization uncovers novel biology.</title>
        <authorList>
            <person name="Wiegand S."/>
            <person name="Jogler M."/>
            <person name="Boedeker C."/>
            <person name="Pinto D."/>
            <person name="Vollmers J."/>
            <person name="Rivas-Marin E."/>
            <person name="Kohn T."/>
            <person name="Peeters S.H."/>
            <person name="Heuer A."/>
            <person name="Rast P."/>
            <person name="Oberbeckmann S."/>
            <person name="Bunk B."/>
            <person name="Jeske O."/>
            <person name="Meyerdierks A."/>
            <person name="Storesund J.E."/>
            <person name="Kallscheuer N."/>
            <person name="Luecker S."/>
            <person name="Lage O.M."/>
            <person name="Pohl T."/>
            <person name="Merkel B.J."/>
            <person name="Hornburger P."/>
            <person name="Mueller R.-W."/>
            <person name="Bruemmer F."/>
            <person name="Labrenz M."/>
            <person name="Spormann A.M."/>
            <person name="Op den Camp H."/>
            <person name="Overmann J."/>
            <person name="Amann R."/>
            <person name="Jetten M.S.M."/>
            <person name="Mascher T."/>
            <person name="Medema M.H."/>
            <person name="Devos D.P."/>
            <person name="Kaster A.-K."/>
            <person name="Ovreas L."/>
            <person name="Rohde M."/>
            <person name="Galperin M.Y."/>
            <person name="Jogler C."/>
        </authorList>
    </citation>
    <scope>NUCLEOTIDE SEQUENCE [LARGE SCALE GENOMIC DNA]</scope>
    <source>
        <strain evidence="1 2">Enr13</strain>
    </source>
</reference>
<accession>A0A518I3E0</accession>
<gene>
    <name evidence="1" type="ORF">Enr13x_75040</name>
</gene>
<protein>
    <submittedName>
        <fullName evidence="1">Uncharacterized protein</fullName>
    </submittedName>
</protein>
<proteinExistence type="predicted"/>
<evidence type="ECO:0000313" key="2">
    <source>
        <dbReference type="Proteomes" id="UP000319004"/>
    </source>
</evidence>
<dbReference type="AlphaFoldDB" id="A0A518I3E0"/>
<dbReference type="Proteomes" id="UP000319004">
    <property type="component" value="Chromosome"/>
</dbReference>
<sequence>MPSTEVSKGEIYLPEFHAHVYRVGTDGLRIEKIRFDHDAPFPEDVKTRPHVAFKVDDLGEAIFGKQIVVTPTEFKPGIRFAFVDIEGALIEFFQIG</sequence>
<dbReference type="SUPFAM" id="SSF54593">
    <property type="entry name" value="Glyoxalase/Bleomycin resistance protein/Dihydroxybiphenyl dioxygenase"/>
    <property type="match status" value="1"/>
</dbReference>
<organism evidence="1 2">
    <name type="scientific">Stieleria neptunia</name>
    <dbReference type="NCBI Taxonomy" id="2527979"/>
    <lineage>
        <taxon>Bacteria</taxon>
        <taxon>Pseudomonadati</taxon>
        <taxon>Planctomycetota</taxon>
        <taxon>Planctomycetia</taxon>
        <taxon>Pirellulales</taxon>
        <taxon>Pirellulaceae</taxon>
        <taxon>Stieleria</taxon>
    </lineage>
</organism>
<evidence type="ECO:0000313" key="1">
    <source>
        <dbReference type="EMBL" id="QDV47594.1"/>
    </source>
</evidence>
<dbReference type="InterPro" id="IPR029068">
    <property type="entry name" value="Glyas_Bleomycin-R_OHBP_Dase"/>
</dbReference>